<evidence type="ECO:0000313" key="1">
    <source>
        <dbReference type="EMBL" id="GFT93541.1"/>
    </source>
</evidence>
<sequence>MIYLCSRIKREEFCAAYPDLCQKPDNLTEFCEMHPYFCKDDTSNLLIPKLGYYASNLTEDIRYALMEIYMDDINQDGAEYWSWKAPFFHEDTSKMKTNFVYDYERSGYVTCYSKNLHIYGSEEVETTNSNDSFAIKHIMNGFEMSIRKEESIYPWTVPQIMFSIHSPFEPIYPFYEGEFLQSGHAYLISIRLVSTVFQTAVHFNFARRTQLTLNSTAEDISSNLFEQKSISIRNKKF</sequence>
<comment type="caution">
    <text evidence="1">The sequence shown here is derived from an EMBL/GenBank/DDBJ whole genome shotgun (WGS) entry which is preliminary data.</text>
</comment>
<dbReference type="Proteomes" id="UP000887013">
    <property type="component" value="Unassembled WGS sequence"/>
</dbReference>
<evidence type="ECO:0000313" key="2">
    <source>
        <dbReference type="Proteomes" id="UP000887013"/>
    </source>
</evidence>
<organism evidence="1 2">
    <name type="scientific">Nephila pilipes</name>
    <name type="common">Giant wood spider</name>
    <name type="synonym">Nephila maculata</name>
    <dbReference type="NCBI Taxonomy" id="299642"/>
    <lineage>
        <taxon>Eukaryota</taxon>
        <taxon>Metazoa</taxon>
        <taxon>Ecdysozoa</taxon>
        <taxon>Arthropoda</taxon>
        <taxon>Chelicerata</taxon>
        <taxon>Arachnida</taxon>
        <taxon>Araneae</taxon>
        <taxon>Araneomorphae</taxon>
        <taxon>Entelegynae</taxon>
        <taxon>Araneoidea</taxon>
        <taxon>Nephilidae</taxon>
        <taxon>Nephila</taxon>
    </lineage>
</organism>
<gene>
    <name evidence="1" type="primary">AVEN_224133_1</name>
    <name evidence="1" type="ORF">NPIL_193251</name>
</gene>
<dbReference type="EMBL" id="BMAW01121335">
    <property type="protein sequence ID" value="GFT93541.1"/>
    <property type="molecule type" value="Genomic_DNA"/>
</dbReference>
<keyword evidence="2" id="KW-1185">Reference proteome</keyword>
<dbReference type="AlphaFoldDB" id="A0A8X6Q0C2"/>
<name>A0A8X6Q0C2_NEPPI</name>
<dbReference type="OrthoDB" id="6437214at2759"/>
<proteinExistence type="predicted"/>
<reference evidence="1" key="1">
    <citation type="submission" date="2020-08" db="EMBL/GenBank/DDBJ databases">
        <title>Multicomponent nature underlies the extraordinary mechanical properties of spider dragline silk.</title>
        <authorList>
            <person name="Kono N."/>
            <person name="Nakamura H."/>
            <person name="Mori M."/>
            <person name="Yoshida Y."/>
            <person name="Ohtoshi R."/>
            <person name="Malay A.D."/>
            <person name="Moran D.A.P."/>
            <person name="Tomita M."/>
            <person name="Numata K."/>
            <person name="Arakawa K."/>
        </authorList>
    </citation>
    <scope>NUCLEOTIDE SEQUENCE</scope>
</reference>
<protein>
    <submittedName>
        <fullName evidence="1">Uncharacterized protein</fullName>
    </submittedName>
</protein>
<accession>A0A8X6Q0C2</accession>